<reference evidence="3" key="1">
    <citation type="submission" date="2022-09" db="EMBL/GenBank/DDBJ databases">
        <authorList>
            <person name="Yuan C."/>
            <person name="Ke Z."/>
        </authorList>
    </citation>
    <scope>NUCLEOTIDE SEQUENCE</scope>
    <source>
        <strain evidence="3">LB-8</strain>
    </source>
</reference>
<evidence type="ECO:0000313" key="3">
    <source>
        <dbReference type="EMBL" id="MCU7551417.1"/>
    </source>
</evidence>
<keyword evidence="2" id="KW-0732">Signal</keyword>
<evidence type="ECO:0000313" key="4">
    <source>
        <dbReference type="Proteomes" id="UP001155483"/>
    </source>
</evidence>
<feature type="chain" id="PRO_5040826374" description="LytR/CpsA/Psr regulator C-terminal domain-containing protein" evidence="2">
    <location>
        <begin position="27"/>
        <end position="173"/>
    </location>
</feature>
<proteinExistence type="predicted"/>
<sequence>MKNMYKKFFLTVIILFFGMTTLSVFAQKITKPVTQLDVPKDNKKKDPVKKKPQGTTSPKGSPAVAQLNEIKVIPCAGDLVERAQIIRNIISSSPAFKVKSFTEESNPVPQRAVDRLPNKITIRYFHPKNEANAKGLKTLLVAQGFDSNALDIENMMQAIGGTIPNYIEIWTKW</sequence>
<evidence type="ECO:0008006" key="5">
    <source>
        <dbReference type="Google" id="ProtNLM"/>
    </source>
</evidence>
<keyword evidence="4" id="KW-1185">Reference proteome</keyword>
<name>A0A9X2XZ92_9BACT</name>
<gene>
    <name evidence="3" type="ORF">OCK74_20005</name>
</gene>
<accession>A0A9X2XZ92</accession>
<dbReference type="RefSeq" id="WP_279298856.1">
    <property type="nucleotide sequence ID" value="NZ_JAOTIF010000020.1"/>
</dbReference>
<feature type="region of interest" description="Disordered" evidence="1">
    <location>
        <begin position="37"/>
        <end position="63"/>
    </location>
</feature>
<feature type="signal peptide" evidence="2">
    <location>
        <begin position="1"/>
        <end position="26"/>
    </location>
</feature>
<protein>
    <recommendedName>
        <fullName evidence="5">LytR/CpsA/Psr regulator C-terminal domain-containing protein</fullName>
    </recommendedName>
</protein>
<comment type="caution">
    <text evidence="3">The sequence shown here is derived from an EMBL/GenBank/DDBJ whole genome shotgun (WGS) entry which is preliminary data.</text>
</comment>
<organism evidence="3 4">
    <name type="scientific">Paraflavisolibacter caeni</name>
    <dbReference type="NCBI Taxonomy" id="2982496"/>
    <lineage>
        <taxon>Bacteria</taxon>
        <taxon>Pseudomonadati</taxon>
        <taxon>Bacteroidota</taxon>
        <taxon>Chitinophagia</taxon>
        <taxon>Chitinophagales</taxon>
        <taxon>Chitinophagaceae</taxon>
        <taxon>Paraflavisolibacter</taxon>
    </lineage>
</organism>
<evidence type="ECO:0000256" key="1">
    <source>
        <dbReference type="SAM" id="MobiDB-lite"/>
    </source>
</evidence>
<dbReference type="Proteomes" id="UP001155483">
    <property type="component" value="Unassembled WGS sequence"/>
</dbReference>
<dbReference type="AlphaFoldDB" id="A0A9X2XZ92"/>
<reference evidence="3" key="2">
    <citation type="submission" date="2023-04" db="EMBL/GenBank/DDBJ databases">
        <title>Paracnuella aquatica gen. nov., sp. nov., a member of the family Chitinophagaceae isolated from a hot spring.</title>
        <authorList>
            <person name="Wang C."/>
        </authorList>
    </citation>
    <scope>NUCLEOTIDE SEQUENCE</scope>
    <source>
        <strain evidence="3">LB-8</strain>
    </source>
</reference>
<dbReference type="EMBL" id="JAOTIF010000020">
    <property type="protein sequence ID" value="MCU7551417.1"/>
    <property type="molecule type" value="Genomic_DNA"/>
</dbReference>
<evidence type="ECO:0000256" key="2">
    <source>
        <dbReference type="SAM" id="SignalP"/>
    </source>
</evidence>